<organism evidence="2 3">
    <name type="scientific">Pseudaestuariivita atlantica</name>
    <dbReference type="NCBI Taxonomy" id="1317121"/>
    <lineage>
        <taxon>Bacteria</taxon>
        <taxon>Pseudomonadati</taxon>
        <taxon>Pseudomonadota</taxon>
        <taxon>Alphaproteobacteria</taxon>
        <taxon>Rhodobacterales</taxon>
        <taxon>Paracoccaceae</taxon>
        <taxon>Pseudaestuariivita</taxon>
    </lineage>
</organism>
<accession>A0A0L1JK67</accession>
<proteinExistence type="predicted"/>
<evidence type="ECO:0000313" key="2">
    <source>
        <dbReference type="EMBL" id="KNG92112.1"/>
    </source>
</evidence>
<sequence>MEKQMTETTKFVEKAKACIDELGDELSELERKAKAAGDRADAWSAAQVEKLKEDWHQAKDEMDDLADRAKTEGEDAVREAKEKADRHYEALQAAVKAYRDHLDQVTDT</sequence>
<name>A0A0L1JK67_9RHOB</name>
<dbReference type="EMBL" id="AQQZ01000015">
    <property type="protein sequence ID" value="KNG92112.1"/>
    <property type="molecule type" value="Genomic_DNA"/>
</dbReference>
<feature type="coiled-coil region" evidence="1">
    <location>
        <begin position="12"/>
        <end position="108"/>
    </location>
</feature>
<gene>
    <name evidence="2" type="ORF">ATO11_19130</name>
</gene>
<reference evidence="2 3" key="1">
    <citation type="journal article" date="2015" name="Int. J. Syst. Evol. Microbiol.">
        <title>Aestuariivita atlantica sp. nov., isolated from deep sea sediment of the Atlantic Ocean.</title>
        <authorList>
            <person name="Li G."/>
            <person name="Lai Q."/>
            <person name="Du Y."/>
            <person name="Liu X."/>
            <person name="Sun F."/>
            <person name="Shao Z."/>
        </authorList>
    </citation>
    <scope>NUCLEOTIDE SEQUENCE [LARGE SCALE GENOMIC DNA]</scope>
    <source>
        <strain evidence="2 3">22II-S11-z3</strain>
    </source>
</reference>
<protein>
    <submittedName>
        <fullName evidence="2">Uncharacterized protein</fullName>
    </submittedName>
</protein>
<evidence type="ECO:0000313" key="3">
    <source>
        <dbReference type="Proteomes" id="UP000036938"/>
    </source>
</evidence>
<comment type="caution">
    <text evidence="2">The sequence shown here is derived from an EMBL/GenBank/DDBJ whole genome shotgun (WGS) entry which is preliminary data.</text>
</comment>
<dbReference type="Proteomes" id="UP000036938">
    <property type="component" value="Unassembled WGS sequence"/>
</dbReference>
<dbReference type="AlphaFoldDB" id="A0A0L1JK67"/>
<evidence type="ECO:0000256" key="1">
    <source>
        <dbReference type="SAM" id="Coils"/>
    </source>
</evidence>
<dbReference type="STRING" id="1317121.ATO11_19130"/>
<keyword evidence="1" id="KW-0175">Coiled coil</keyword>
<keyword evidence="3" id="KW-1185">Reference proteome</keyword>